<name>E0NSW3_9BACT</name>
<gene>
    <name evidence="1" type="ORF">HMPREF0658_1315</name>
</gene>
<evidence type="ECO:0000313" key="2">
    <source>
        <dbReference type="Proteomes" id="UP000004394"/>
    </source>
</evidence>
<evidence type="ECO:0000313" key="1">
    <source>
        <dbReference type="EMBL" id="EFM01827.1"/>
    </source>
</evidence>
<dbReference type="STRING" id="862515.HMPREF0658_1315"/>
<keyword evidence="2" id="KW-1185">Reference proteome</keyword>
<dbReference type="HOGENOM" id="CLU_2956819_0_0_10"/>
<proteinExistence type="predicted"/>
<dbReference type="AlphaFoldDB" id="E0NSW3"/>
<comment type="caution">
    <text evidence="1">The sequence shown here is derived from an EMBL/GenBank/DDBJ whole genome shotgun (WGS) entry which is preliminary data.</text>
</comment>
<dbReference type="Proteomes" id="UP000004394">
    <property type="component" value="Unassembled WGS sequence"/>
</dbReference>
<protein>
    <submittedName>
        <fullName evidence="1">Uncharacterized protein</fullName>
    </submittedName>
</protein>
<dbReference type="BioCyc" id="PMAR862515-HMP:GMOO-1338-MONOMER"/>
<dbReference type="EMBL" id="AEEI01000043">
    <property type="protein sequence ID" value="EFM01827.1"/>
    <property type="molecule type" value="Genomic_DNA"/>
</dbReference>
<accession>E0NSW3</accession>
<reference evidence="1" key="1">
    <citation type="submission" date="2010-07" db="EMBL/GenBank/DDBJ databases">
        <authorList>
            <person name="Muzny D."/>
            <person name="Qin X."/>
            <person name="Deng J."/>
            <person name="Jiang H."/>
            <person name="Liu Y."/>
            <person name="Qu J."/>
            <person name="Song X.-Z."/>
            <person name="Zhang L."/>
            <person name="Thornton R."/>
            <person name="Coyle M."/>
            <person name="Francisco L."/>
            <person name="Jackson L."/>
            <person name="Javaid M."/>
            <person name="Korchina V."/>
            <person name="Kovar C."/>
            <person name="Mata R."/>
            <person name="Mathew T."/>
            <person name="Ngo R."/>
            <person name="Nguyen L."/>
            <person name="Nguyen N."/>
            <person name="Okwuonu G."/>
            <person name="Ongeri F."/>
            <person name="Pham C."/>
            <person name="Simmons D."/>
            <person name="Wilczek-Boney K."/>
            <person name="Hale W."/>
            <person name="Jakkamsetti A."/>
            <person name="Pham P."/>
            <person name="Ruth R."/>
            <person name="San Lucas F."/>
            <person name="Warren J."/>
            <person name="Zhang J."/>
            <person name="Zhao Z."/>
            <person name="Zhou C."/>
            <person name="Zhu D."/>
            <person name="Lee S."/>
            <person name="Bess C."/>
            <person name="Blankenburg K."/>
            <person name="Forbes L."/>
            <person name="Fu Q."/>
            <person name="Gubbala S."/>
            <person name="Hirani K."/>
            <person name="Jayaseelan J.C."/>
            <person name="Lara F."/>
            <person name="Munidasa M."/>
            <person name="Palculict T."/>
            <person name="Patil S."/>
            <person name="Pu L.-L."/>
            <person name="Saada N."/>
            <person name="Tang L."/>
            <person name="Weissenberger G."/>
            <person name="Zhu Y."/>
            <person name="Hemphill L."/>
            <person name="Shang Y."/>
            <person name="Youmans B."/>
            <person name="Ayvaz T."/>
            <person name="Ross M."/>
            <person name="Santibanez J."/>
            <person name="Aqrawi P."/>
            <person name="Gross S."/>
            <person name="Joshi V."/>
            <person name="Fowler G."/>
            <person name="Nazareth L."/>
            <person name="Reid J."/>
            <person name="Worley K."/>
            <person name="Petrosino J."/>
            <person name="Highlander S."/>
            <person name="Gibbs R."/>
        </authorList>
    </citation>
    <scope>NUCLEOTIDE SEQUENCE [LARGE SCALE GENOMIC DNA]</scope>
    <source>
        <strain evidence="1">DSM 16973</strain>
    </source>
</reference>
<organism evidence="1 2">
    <name type="scientific">Hoylesella marshii DSM 16973 = JCM 13450</name>
    <dbReference type="NCBI Taxonomy" id="862515"/>
    <lineage>
        <taxon>Bacteria</taxon>
        <taxon>Pseudomonadati</taxon>
        <taxon>Bacteroidota</taxon>
        <taxon>Bacteroidia</taxon>
        <taxon>Bacteroidales</taxon>
        <taxon>Prevotellaceae</taxon>
        <taxon>Hoylesella</taxon>
    </lineage>
</organism>
<sequence length="60" mass="6997">MTSIRKVRKAFKRKNGIKSFNICFKDKKGGKIHFTPTMKKLLRQNVAESFKTNFAARNVH</sequence>